<name>A0A9K3P0S5_HELAN</name>
<evidence type="ECO:0000313" key="1">
    <source>
        <dbReference type="EMBL" id="KAF5819814.1"/>
    </source>
</evidence>
<organism evidence="1 2">
    <name type="scientific">Helianthus annuus</name>
    <name type="common">Common sunflower</name>
    <dbReference type="NCBI Taxonomy" id="4232"/>
    <lineage>
        <taxon>Eukaryota</taxon>
        <taxon>Viridiplantae</taxon>
        <taxon>Streptophyta</taxon>
        <taxon>Embryophyta</taxon>
        <taxon>Tracheophyta</taxon>
        <taxon>Spermatophyta</taxon>
        <taxon>Magnoliopsida</taxon>
        <taxon>eudicotyledons</taxon>
        <taxon>Gunneridae</taxon>
        <taxon>Pentapetalae</taxon>
        <taxon>asterids</taxon>
        <taxon>campanulids</taxon>
        <taxon>Asterales</taxon>
        <taxon>Asteraceae</taxon>
        <taxon>Asteroideae</taxon>
        <taxon>Heliantheae alliance</taxon>
        <taxon>Heliantheae</taxon>
        <taxon>Helianthus</taxon>
    </lineage>
</organism>
<gene>
    <name evidence="1" type="ORF">HanXRQr2_Chr02g0081831</name>
</gene>
<comment type="caution">
    <text evidence="1">The sequence shown here is derived from an EMBL/GenBank/DDBJ whole genome shotgun (WGS) entry which is preliminary data.</text>
</comment>
<dbReference type="Proteomes" id="UP000215914">
    <property type="component" value="Unassembled WGS sequence"/>
</dbReference>
<reference evidence="1" key="2">
    <citation type="submission" date="2020-06" db="EMBL/GenBank/DDBJ databases">
        <title>Helianthus annuus Genome sequencing and assembly Release 2.</title>
        <authorList>
            <person name="Gouzy J."/>
            <person name="Langlade N."/>
            <person name="Munos S."/>
        </authorList>
    </citation>
    <scope>NUCLEOTIDE SEQUENCE</scope>
    <source>
        <tissue evidence="1">Leaves</tissue>
    </source>
</reference>
<evidence type="ECO:0000313" key="2">
    <source>
        <dbReference type="Proteomes" id="UP000215914"/>
    </source>
</evidence>
<reference evidence="1" key="1">
    <citation type="journal article" date="2017" name="Nature">
        <title>The sunflower genome provides insights into oil metabolism, flowering and Asterid evolution.</title>
        <authorList>
            <person name="Badouin H."/>
            <person name="Gouzy J."/>
            <person name="Grassa C.J."/>
            <person name="Murat F."/>
            <person name="Staton S.E."/>
            <person name="Cottret L."/>
            <person name="Lelandais-Briere C."/>
            <person name="Owens G.L."/>
            <person name="Carrere S."/>
            <person name="Mayjonade B."/>
            <person name="Legrand L."/>
            <person name="Gill N."/>
            <person name="Kane N.C."/>
            <person name="Bowers J.E."/>
            <person name="Hubner S."/>
            <person name="Bellec A."/>
            <person name="Berard A."/>
            <person name="Berges H."/>
            <person name="Blanchet N."/>
            <person name="Boniface M.C."/>
            <person name="Brunel D."/>
            <person name="Catrice O."/>
            <person name="Chaidir N."/>
            <person name="Claudel C."/>
            <person name="Donnadieu C."/>
            <person name="Faraut T."/>
            <person name="Fievet G."/>
            <person name="Helmstetter N."/>
            <person name="King M."/>
            <person name="Knapp S.J."/>
            <person name="Lai Z."/>
            <person name="Le Paslier M.C."/>
            <person name="Lippi Y."/>
            <person name="Lorenzon L."/>
            <person name="Mandel J.R."/>
            <person name="Marage G."/>
            <person name="Marchand G."/>
            <person name="Marquand E."/>
            <person name="Bret-Mestries E."/>
            <person name="Morien E."/>
            <person name="Nambeesan S."/>
            <person name="Nguyen T."/>
            <person name="Pegot-Espagnet P."/>
            <person name="Pouilly N."/>
            <person name="Raftis F."/>
            <person name="Sallet E."/>
            <person name="Schiex T."/>
            <person name="Thomas J."/>
            <person name="Vandecasteele C."/>
            <person name="Vares D."/>
            <person name="Vear F."/>
            <person name="Vautrin S."/>
            <person name="Crespi M."/>
            <person name="Mangin B."/>
            <person name="Burke J.M."/>
            <person name="Salse J."/>
            <person name="Munos S."/>
            <person name="Vincourt P."/>
            <person name="Rieseberg L.H."/>
            <person name="Langlade N.B."/>
        </authorList>
    </citation>
    <scope>NUCLEOTIDE SEQUENCE</scope>
    <source>
        <tissue evidence="1">Leaves</tissue>
    </source>
</reference>
<dbReference type="Gramene" id="mRNA:HanXRQr2_Chr02g0081831">
    <property type="protein sequence ID" value="mRNA:HanXRQr2_Chr02g0081831"/>
    <property type="gene ID" value="HanXRQr2_Chr02g0081831"/>
</dbReference>
<accession>A0A9K3P0S5</accession>
<sequence length="53" mass="5782">MHPRFCKTFGASDAEKVLNDGLRVVASVLGVPAKATIIESGVHMKIVHWVVEH</sequence>
<keyword evidence="2" id="KW-1185">Reference proteome</keyword>
<proteinExistence type="predicted"/>
<dbReference type="EMBL" id="MNCJ02000317">
    <property type="protein sequence ID" value="KAF5819814.1"/>
    <property type="molecule type" value="Genomic_DNA"/>
</dbReference>
<protein>
    <submittedName>
        <fullName evidence="1">Uncharacterized protein</fullName>
    </submittedName>
</protein>
<dbReference type="AlphaFoldDB" id="A0A9K3P0S5"/>